<protein>
    <submittedName>
        <fullName evidence="2">Uncharacterized protein</fullName>
    </submittedName>
</protein>
<sequence>MHHPNQEHEKQPASWLDAEPDERQFMDEADDAEGWELAALRAVGVTEFLDLDDEPAVRDTPAGTEPDWWIIRKTYKNGRERDDFYLYRTREAAEYDIEN</sequence>
<organism evidence="2">
    <name type="scientific">Xanthomonas campestris pv. campestris</name>
    <dbReference type="NCBI Taxonomy" id="340"/>
    <lineage>
        <taxon>Bacteria</taxon>
        <taxon>Pseudomonadati</taxon>
        <taxon>Pseudomonadota</taxon>
        <taxon>Gammaproteobacteria</taxon>
        <taxon>Lysobacterales</taxon>
        <taxon>Lysobacteraceae</taxon>
        <taxon>Xanthomonas</taxon>
    </lineage>
</organism>
<accession>A0A0C7KKW3</accession>
<gene>
    <name evidence="2" type="ORF">pXCCB1459_0041</name>
</gene>
<evidence type="ECO:0000313" key="2">
    <source>
        <dbReference type="EMBL" id="CEO96470.1"/>
    </source>
</evidence>
<geneLocation type="plasmid" evidence="2">
    <name>I</name>
</geneLocation>
<feature type="region of interest" description="Disordered" evidence="1">
    <location>
        <begin position="1"/>
        <end position="26"/>
    </location>
</feature>
<dbReference type="AlphaFoldDB" id="A0A0C7KKW3"/>
<dbReference type="EMBL" id="LN811400">
    <property type="protein sequence ID" value="CEO96470.1"/>
    <property type="molecule type" value="Genomic_DNA"/>
</dbReference>
<reference evidence="2" key="1">
    <citation type="submission" date="2015-01" db="EMBL/GenBank/DDBJ databases">
        <authorList>
            <person name="Wibberg Daniel"/>
        </authorList>
    </citation>
    <scope>NUCLEOTIDE SEQUENCE</scope>
    <source>
        <strain evidence="2">B-1459</strain>
        <plasmid evidence="2">I</plasmid>
    </source>
</reference>
<keyword evidence="2" id="KW-0614">Plasmid</keyword>
<dbReference type="RefSeq" id="WP_228423546.1">
    <property type="nucleotide sequence ID" value="NZ_CP066935.1"/>
</dbReference>
<feature type="compositionally biased region" description="Basic and acidic residues" evidence="1">
    <location>
        <begin position="1"/>
        <end position="11"/>
    </location>
</feature>
<name>A0A0C7KKW3_XANCE</name>
<evidence type="ECO:0000256" key="1">
    <source>
        <dbReference type="SAM" id="MobiDB-lite"/>
    </source>
</evidence>
<proteinExistence type="predicted"/>